<dbReference type="Gene3D" id="2.60.120.200">
    <property type="match status" value="1"/>
</dbReference>
<dbReference type="Gene3D" id="1.10.510.10">
    <property type="entry name" value="Transferase(Phosphotransferase) domain 1"/>
    <property type="match status" value="1"/>
</dbReference>
<dbReference type="InterPro" id="IPR011009">
    <property type="entry name" value="Kinase-like_dom_sf"/>
</dbReference>
<comment type="similarity">
    <text evidence="2">In the N-terminal section; belongs to the leguminous lectin family.</text>
</comment>
<dbReference type="EC" id="2.7.11.1" evidence="4"/>
<dbReference type="PROSITE" id="PS00107">
    <property type="entry name" value="PROTEIN_KINASE_ATP"/>
    <property type="match status" value="1"/>
</dbReference>
<dbReference type="InterPro" id="IPR000719">
    <property type="entry name" value="Prot_kinase_dom"/>
</dbReference>
<evidence type="ECO:0000259" key="25">
    <source>
        <dbReference type="PROSITE" id="PS50011"/>
    </source>
</evidence>
<dbReference type="GO" id="GO:0005886">
    <property type="term" value="C:plasma membrane"/>
    <property type="evidence" value="ECO:0007669"/>
    <property type="project" value="UniProtKB-SubCell"/>
</dbReference>
<dbReference type="FunFam" id="3.30.200.20:FF:000059">
    <property type="entry name" value="S-receptor-like serine/threonine-protein kinase"/>
    <property type="match status" value="1"/>
</dbReference>
<evidence type="ECO:0000256" key="4">
    <source>
        <dbReference type="ARBA" id="ARBA00012513"/>
    </source>
</evidence>
<evidence type="ECO:0000256" key="16">
    <source>
        <dbReference type="ARBA" id="ARBA00023157"/>
    </source>
</evidence>
<dbReference type="Proteomes" id="UP000026961">
    <property type="component" value="Chromosome 8"/>
</dbReference>
<evidence type="ECO:0000256" key="2">
    <source>
        <dbReference type="ARBA" id="ARBA00008536"/>
    </source>
</evidence>
<accession>A0A0E0AU49</accession>
<dbReference type="InterPro" id="IPR017441">
    <property type="entry name" value="Protein_kinase_ATP_BS"/>
</dbReference>
<comment type="similarity">
    <text evidence="3">In the C-terminal section; belongs to the protein kinase superfamily. Ser/Thr protein kinase family.</text>
</comment>
<organism evidence="26">
    <name type="scientific">Oryza glumipatula</name>
    <dbReference type="NCBI Taxonomy" id="40148"/>
    <lineage>
        <taxon>Eukaryota</taxon>
        <taxon>Viridiplantae</taxon>
        <taxon>Streptophyta</taxon>
        <taxon>Embryophyta</taxon>
        <taxon>Tracheophyta</taxon>
        <taxon>Spermatophyta</taxon>
        <taxon>Magnoliopsida</taxon>
        <taxon>Liliopsida</taxon>
        <taxon>Poales</taxon>
        <taxon>Poaceae</taxon>
        <taxon>BOP clade</taxon>
        <taxon>Oryzoideae</taxon>
        <taxon>Oryzeae</taxon>
        <taxon>Oryzinae</taxon>
        <taxon>Oryza</taxon>
    </lineage>
</organism>
<evidence type="ECO:0000256" key="23">
    <source>
        <dbReference type="SAM" id="Phobius"/>
    </source>
</evidence>
<dbReference type="InterPro" id="IPR045874">
    <property type="entry name" value="LRK10/LRL21-25-like"/>
</dbReference>
<protein>
    <recommendedName>
        <fullName evidence="4">non-specific serine/threonine protein kinase</fullName>
        <ecNumber evidence="4">2.7.11.1</ecNumber>
    </recommendedName>
</protein>
<evidence type="ECO:0000256" key="12">
    <source>
        <dbReference type="ARBA" id="ARBA00022777"/>
    </source>
</evidence>
<keyword evidence="7" id="KW-0808">Transferase</keyword>
<dbReference type="InterPro" id="IPR001220">
    <property type="entry name" value="Legume_lectin_dom"/>
</dbReference>
<evidence type="ECO:0000256" key="21">
    <source>
        <dbReference type="PROSITE-ProRule" id="PRU10141"/>
    </source>
</evidence>
<feature type="transmembrane region" description="Helical" evidence="23">
    <location>
        <begin position="276"/>
        <end position="297"/>
    </location>
</feature>
<name>A0A0E0AU49_9ORYZ</name>
<proteinExistence type="inferred from homology"/>
<keyword evidence="12" id="KW-0418">Kinase</keyword>
<keyword evidence="9 24" id="KW-0732">Signal</keyword>
<comment type="catalytic activity">
    <reaction evidence="19">
        <text>L-threonyl-[protein] + ATP = O-phospho-L-threonyl-[protein] + ADP + H(+)</text>
        <dbReference type="Rhea" id="RHEA:46608"/>
        <dbReference type="Rhea" id="RHEA-COMP:11060"/>
        <dbReference type="Rhea" id="RHEA-COMP:11605"/>
        <dbReference type="ChEBI" id="CHEBI:15378"/>
        <dbReference type="ChEBI" id="CHEBI:30013"/>
        <dbReference type="ChEBI" id="CHEBI:30616"/>
        <dbReference type="ChEBI" id="CHEBI:61977"/>
        <dbReference type="ChEBI" id="CHEBI:456216"/>
        <dbReference type="EC" id="2.7.11.1"/>
    </reaction>
</comment>
<dbReference type="PANTHER" id="PTHR27009">
    <property type="entry name" value="RUST RESISTANCE KINASE LR10-RELATED"/>
    <property type="match status" value="1"/>
</dbReference>
<keyword evidence="27" id="KW-1185">Reference proteome</keyword>
<feature type="compositionally biased region" description="Low complexity" evidence="22">
    <location>
        <begin position="249"/>
        <end position="259"/>
    </location>
</feature>
<dbReference type="PROSITE" id="PS00108">
    <property type="entry name" value="PROTEIN_KINASE_ST"/>
    <property type="match status" value="1"/>
</dbReference>
<evidence type="ECO:0000256" key="15">
    <source>
        <dbReference type="ARBA" id="ARBA00023136"/>
    </source>
</evidence>
<evidence type="ECO:0000256" key="9">
    <source>
        <dbReference type="ARBA" id="ARBA00022729"/>
    </source>
</evidence>
<dbReference type="InterPro" id="IPR013320">
    <property type="entry name" value="ConA-like_dom_sf"/>
</dbReference>
<keyword evidence="14 23" id="KW-1133">Transmembrane helix</keyword>
<evidence type="ECO:0000256" key="14">
    <source>
        <dbReference type="ARBA" id="ARBA00022989"/>
    </source>
</evidence>
<dbReference type="GO" id="GO:0005524">
    <property type="term" value="F:ATP binding"/>
    <property type="evidence" value="ECO:0007669"/>
    <property type="project" value="UniProtKB-UniRule"/>
</dbReference>
<reference evidence="26" key="1">
    <citation type="submission" date="2015-04" db="UniProtKB">
        <authorList>
            <consortium name="EnsemblPlants"/>
        </authorList>
    </citation>
    <scope>IDENTIFICATION</scope>
</reference>
<evidence type="ECO:0000256" key="8">
    <source>
        <dbReference type="ARBA" id="ARBA00022692"/>
    </source>
</evidence>
<dbReference type="Gene3D" id="3.30.200.20">
    <property type="entry name" value="Phosphorylase Kinase, domain 1"/>
    <property type="match status" value="1"/>
</dbReference>
<evidence type="ECO:0000256" key="3">
    <source>
        <dbReference type="ARBA" id="ARBA00010217"/>
    </source>
</evidence>
<dbReference type="GO" id="GO:0004674">
    <property type="term" value="F:protein serine/threonine kinase activity"/>
    <property type="evidence" value="ECO:0007669"/>
    <property type="project" value="UniProtKB-KW"/>
</dbReference>
<keyword evidence="15 23" id="KW-0472">Membrane</keyword>
<dbReference type="GO" id="GO:0030246">
    <property type="term" value="F:carbohydrate binding"/>
    <property type="evidence" value="ECO:0007669"/>
    <property type="project" value="UniProtKB-KW"/>
</dbReference>
<evidence type="ECO:0000256" key="5">
    <source>
        <dbReference type="ARBA" id="ARBA00022527"/>
    </source>
</evidence>
<evidence type="ECO:0000256" key="1">
    <source>
        <dbReference type="ARBA" id="ARBA00004251"/>
    </source>
</evidence>
<dbReference type="CDD" id="cd06899">
    <property type="entry name" value="lectin_legume_LecRK_Arcelin_ConA"/>
    <property type="match status" value="1"/>
</dbReference>
<evidence type="ECO:0000256" key="19">
    <source>
        <dbReference type="ARBA" id="ARBA00047899"/>
    </source>
</evidence>
<keyword evidence="10" id="KW-0430">Lectin</keyword>
<dbReference type="STRING" id="40148.A0A0E0AU49"/>
<keyword evidence="16" id="KW-1015">Disulfide bond</keyword>
<feature type="domain" description="Protein kinase" evidence="25">
    <location>
        <begin position="337"/>
        <end position="621"/>
    </location>
</feature>
<comment type="catalytic activity">
    <reaction evidence="20">
        <text>L-seryl-[protein] + ATP = O-phospho-L-seryl-[protein] + ADP + H(+)</text>
        <dbReference type="Rhea" id="RHEA:17989"/>
        <dbReference type="Rhea" id="RHEA-COMP:9863"/>
        <dbReference type="Rhea" id="RHEA-COMP:11604"/>
        <dbReference type="ChEBI" id="CHEBI:15378"/>
        <dbReference type="ChEBI" id="CHEBI:29999"/>
        <dbReference type="ChEBI" id="CHEBI:30616"/>
        <dbReference type="ChEBI" id="CHEBI:83421"/>
        <dbReference type="ChEBI" id="CHEBI:456216"/>
        <dbReference type="EC" id="2.7.11.1"/>
    </reaction>
</comment>
<keyword evidence="8 23" id="KW-0812">Transmembrane</keyword>
<keyword evidence="6" id="KW-0245">EGF-like domain</keyword>
<keyword evidence="5" id="KW-0723">Serine/threonine-protein kinase</keyword>
<dbReference type="Pfam" id="PF00139">
    <property type="entry name" value="Lectin_legB"/>
    <property type="match status" value="1"/>
</dbReference>
<evidence type="ECO:0000256" key="11">
    <source>
        <dbReference type="ARBA" id="ARBA00022741"/>
    </source>
</evidence>
<dbReference type="AlphaFoldDB" id="A0A0E0AU49"/>
<evidence type="ECO:0000256" key="20">
    <source>
        <dbReference type="ARBA" id="ARBA00048679"/>
    </source>
</evidence>
<evidence type="ECO:0000256" key="7">
    <source>
        <dbReference type="ARBA" id="ARBA00022679"/>
    </source>
</evidence>
<reference evidence="26" key="2">
    <citation type="submission" date="2018-05" db="EMBL/GenBank/DDBJ databases">
        <title>OgluRS3 (Oryza glumaepatula Reference Sequence Version 3).</title>
        <authorList>
            <person name="Zhang J."/>
            <person name="Kudrna D."/>
            <person name="Lee S."/>
            <person name="Talag J."/>
            <person name="Welchert J."/>
            <person name="Wing R.A."/>
        </authorList>
    </citation>
    <scope>NUCLEOTIDE SEQUENCE [LARGE SCALE GENOMIC DNA]</scope>
</reference>
<dbReference type="SUPFAM" id="SSF49899">
    <property type="entry name" value="Concanavalin A-like lectins/glucanases"/>
    <property type="match status" value="1"/>
</dbReference>
<evidence type="ECO:0000256" key="17">
    <source>
        <dbReference type="ARBA" id="ARBA00023170"/>
    </source>
</evidence>
<evidence type="ECO:0000256" key="22">
    <source>
        <dbReference type="SAM" id="MobiDB-lite"/>
    </source>
</evidence>
<comment type="subcellular location">
    <subcellularLocation>
        <location evidence="1">Cell membrane</location>
        <topology evidence="1">Single-pass type I membrane protein</topology>
    </subcellularLocation>
</comment>
<evidence type="ECO:0000256" key="6">
    <source>
        <dbReference type="ARBA" id="ARBA00022536"/>
    </source>
</evidence>
<dbReference type="PROSITE" id="PS00307">
    <property type="entry name" value="LECTIN_LEGUME_BETA"/>
    <property type="match status" value="1"/>
</dbReference>
<evidence type="ECO:0000256" key="13">
    <source>
        <dbReference type="ARBA" id="ARBA00022840"/>
    </source>
</evidence>
<evidence type="ECO:0000256" key="24">
    <source>
        <dbReference type="SAM" id="SignalP"/>
    </source>
</evidence>
<sequence>MASHVLLHLFLCCTTLRAAAALSFDYDFAAVGRDVAAANLVFMGNASYAGDRINLTRLGTWSTGRVAHRQLVRLWDDGAGGSVTSFTTAFSFAIGRNSTNQADGMAFYVGPPADTLAPDMTGGFLGLIPNTGEASPRTVGVEFDTCRNPWDPQDGVIDHIGVDVNQIVSQNFTALPTLTLAGVMRAEIRYDAAARKMVVNLTANGSNYGVEAAVDLRAAGLPQDAAVGFSAATGDLVESHQLLSWSFNSSTADGSISSSDPPVVPESKKKRTKTNIIASTSSLLGISILVLAVFLVYKKHMHLSPWQWRSTNSPRIESLLRTQIKSYTYSEVRKMTKSFAHTLGKGGYGTVYKGSLSDGSEIAVKMLEDTKDDAEDFINEVVSISRTSHINVVTLLGLCLHRSKRALIYEYMPNGSLDKYAVGAVDTVQGEKSLSWEKLYEILVGIAQGLDYLHRWCNHRVVHLDIKPQNILLDQDFHPKISDFGLAKLCKPKESKISVGSARGTIGYMAPEVFWGHHGAVTTKSDVYSYGMLILQMVGARENTNASMQTVSKYFPEWLYDNLNQFCGAATEGIDSRNTCISEVARKLVTIGFWCIQSTPEDRPSMSEVIDMFDRSMHELQLPPRMSCCGIDNPSIV</sequence>
<dbReference type="PROSITE" id="PS50011">
    <property type="entry name" value="PROTEIN_KINASE_DOM"/>
    <property type="match status" value="1"/>
</dbReference>
<dbReference type="Gramene" id="OGLUM08G11930.1">
    <property type="protein sequence ID" value="OGLUM08G11930.1"/>
    <property type="gene ID" value="OGLUM08G11930"/>
</dbReference>
<dbReference type="EnsemblPlants" id="OGLUM08G11930.1">
    <property type="protein sequence ID" value="OGLUM08G11930.1"/>
    <property type="gene ID" value="OGLUM08G11930"/>
</dbReference>
<evidence type="ECO:0000256" key="18">
    <source>
        <dbReference type="ARBA" id="ARBA00023180"/>
    </source>
</evidence>
<dbReference type="SUPFAM" id="SSF56112">
    <property type="entry name" value="Protein kinase-like (PK-like)"/>
    <property type="match status" value="1"/>
</dbReference>
<feature type="region of interest" description="Disordered" evidence="22">
    <location>
        <begin position="249"/>
        <end position="270"/>
    </location>
</feature>
<keyword evidence="11 21" id="KW-0547">Nucleotide-binding</keyword>
<dbReference type="InterPro" id="IPR019825">
    <property type="entry name" value="Lectin_legB_Mn/Ca_BS"/>
</dbReference>
<keyword evidence="17" id="KW-0675">Receptor</keyword>
<keyword evidence="18" id="KW-0325">Glycoprotein</keyword>
<dbReference type="HOGENOM" id="CLU_000288_62_6_1"/>
<dbReference type="FunFam" id="1.10.510.10:FF:000590">
    <property type="entry name" value="PR5-like receptor kinase"/>
    <property type="match status" value="1"/>
</dbReference>
<feature type="binding site" evidence="21">
    <location>
        <position position="365"/>
    </location>
    <ligand>
        <name>ATP</name>
        <dbReference type="ChEBI" id="CHEBI:30616"/>
    </ligand>
</feature>
<feature type="signal peptide" evidence="24">
    <location>
        <begin position="1"/>
        <end position="21"/>
    </location>
</feature>
<evidence type="ECO:0000313" key="27">
    <source>
        <dbReference type="Proteomes" id="UP000026961"/>
    </source>
</evidence>
<dbReference type="InterPro" id="IPR008271">
    <property type="entry name" value="Ser/Thr_kinase_AS"/>
</dbReference>
<evidence type="ECO:0000313" key="26">
    <source>
        <dbReference type="EnsemblPlants" id="OGLUM08G11930.1"/>
    </source>
</evidence>
<feature type="chain" id="PRO_5002354009" description="non-specific serine/threonine protein kinase" evidence="24">
    <location>
        <begin position="22"/>
        <end position="637"/>
    </location>
</feature>
<dbReference type="Pfam" id="PF00069">
    <property type="entry name" value="Pkinase"/>
    <property type="match status" value="1"/>
</dbReference>
<dbReference type="SMART" id="SM00220">
    <property type="entry name" value="S_TKc"/>
    <property type="match status" value="1"/>
</dbReference>
<keyword evidence="13 21" id="KW-0067">ATP-binding</keyword>
<evidence type="ECO:0000256" key="10">
    <source>
        <dbReference type="ARBA" id="ARBA00022734"/>
    </source>
</evidence>